<reference evidence="1" key="1">
    <citation type="submission" date="2022-12" db="EMBL/GenBank/DDBJ databases">
        <title>Chromosome-level genome assembly of the bean flower thrips Megalurothrips usitatus.</title>
        <authorList>
            <person name="Ma L."/>
            <person name="Liu Q."/>
            <person name="Li H."/>
            <person name="Cai W."/>
        </authorList>
    </citation>
    <scope>NUCLEOTIDE SEQUENCE</scope>
    <source>
        <strain evidence="1">Cailab_2022a</strain>
    </source>
</reference>
<sequence length="97" mass="11077">MEHWIQEWANSTIWSELCWSSSPTSSPQSLGCCAFSDFHLMGSLSGLPWLISLMSAEWTSFRVPAVCTQHRQSFLPCEHCPWQSLGVDLRRMNPQFA</sequence>
<name>A0AAV7XKB5_9NEOP</name>
<dbReference type="AlphaFoldDB" id="A0AAV7XKB5"/>
<evidence type="ECO:0000313" key="1">
    <source>
        <dbReference type="EMBL" id="KAJ1524889.1"/>
    </source>
</evidence>
<gene>
    <name evidence="1" type="ORF">ONE63_009753</name>
</gene>
<accession>A0AAV7XKB5</accession>
<protein>
    <submittedName>
        <fullName evidence="1">Uncharacterized protein</fullName>
    </submittedName>
</protein>
<evidence type="ECO:0000313" key="2">
    <source>
        <dbReference type="Proteomes" id="UP001075354"/>
    </source>
</evidence>
<dbReference type="Proteomes" id="UP001075354">
    <property type="component" value="Chromosome 8"/>
</dbReference>
<proteinExistence type="predicted"/>
<dbReference type="EMBL" id="JAPTSV010000008">
    <property type="protein sequence ID" value="KAJ1524889.1"/>
    <property type="molecule type" value="Genomic_DNA"/>
</dbReference>
<organism evidence="1 2">
    <name type="scientific">Megalurothrips usitatus</name>
    <name type="common">bean blossom thrips</name>
    <dbReference type="NCBI Taxonomy" id="439358"/>
    <lineage>
        <taxon>Eukaryota</taxon>
        <taxon>Metazoa</taxon>
        <taxon>Ecdysozoa</taxon>
        <taxon>Arthropoda</taxon>
        <taxon>Hexapoda</taxon>
        <taxon>Insecta</taxon>
        <taxon>Pterygota</taxon>
        <taxon>Neoptera</taxon>
        <taxon>Paraneoptera</taxon>
        <taxon>Thysanoptera</taxon>
        <taxon>Terebrantia</taxon>
        <taxon>Thripoidea</taxon>
        <taxon>Thripidae</taxon>
        <taxon>Megalurothrips</taxon>
    </lineage>
</organism>
<comment type="caution">
    <text evidence="1">The sequence shown here is derived from an EMBL/GenBank/DDBJ whole genome shotgun (WGS) entry which is preliminary data.</text>
</comment>
<keyword evidence="2" id="KW-1185">Reference proteome</keyword>